<dbReference type="NCBIfam" id="TIGR02794">
    <property type="entry name" value="tolA_full"/>
    <property type="match status" value="1"/>
</dbReference>
<dbReference type="Proteomes" id="UP000262210">
    <property type="component" value="Unassembled WGS sequence"/>
</dbReference>
<evidence type="ECO:0000313" key="3">
    <source>
        <dbReference type="Proteomes" id="UP000262210"/>
    </source>
</evidence>
<dbReference type="RefSeq" id="WP_278430498.1">
    <property type="nucleotide sequence ID" value="NZ_DPSM01000007.1"/>
</dbReference>
<dbReference type="Pfam" id="PF06519">
    <property type="entry name" value="TolA"/>
    <property type="match status" value="1"/>
</dbReference>
<dbReference type="GO" id="GO:0043213">
    <property type="term" value="P:bacteriocin transport"/>
    <property type="evidence" value="ECO:0007669"/>
    <property type="project" value="InterPro"/>
</dbReference>
<sequence length="147" mass="15398">MRKVNLGFGVSVPTLLFVIATLLLAGCSKPRSTIKSGASEDGVDALFAGLEGKTTPASGDEVNTYITQVRAAIQSHFQNVDAYAGKECSLRIKLAPNGMLIDVKAEGGDPVLCHAAIVATANASFPKPPSPAVYRVVKNAALEFRPQ</sequence>
<dbReference type="PROSITE" id="PS51257">
    <property type="entry name" value="PROKAR_LIPOPROTEIN"/>
    <property type="match status" value="1"/>
</dbReference>
<feature type="transmembrane region" description="Helical" evidence="1">
    <location>
        <begin position="6"/>
        <end position="25"/>
    </location>
</feature>
<protein>
    <submittedName>
        <fullName evidence="2">Cell envelope integrity protein TolA</fullName>
    </submittedName>
</protein>
<dbReference type="InterPro" id="IPR014161">
    <property type="entry name" value="Tol-Pal_TolA"/>
</dbReference>
<keyword evidence="1" id="KW-1133">Transmembrane helix</keyword>
<dbReference type="EMBL" id="DPSM01000007">
    <property type="protein sequence ID" value="HCJ99044.1"/>
    <property type="molecule type" value="Genomic_DNA"/>
</dbReference>
<keyword evidence="1" id="KW-0812">Transmembrane</keyword>
<name>A0A9C7QRM7_9GAMM</name>
<evidence type="ECO:0000313" key="2">
    <source>
        <dbReference type="EMBL" id="HCJ99044.1"/>
    </source>
</evidence>
<dbReference type="GO" id="GO:0019534">
    <property type="term" value="F:toxin transmembrane transporter activity"/>
    <property type="evidence" value="ECO:0007669"/>
    <property type="project" value="InterPro"/>
</dbReference>
<evidence type="ECO:0000256" key="1">
    <source>
        <dbReference type="SAM" id="Phobius"/>
    </source>
</evidence>
<dbReference type="AlphaFoldDB" id="A0A9C7QRM7"/>
<dbReference type="Gene3D" id="3.30.1150.10">
    <property type="match status" value="1"/>
</dbReference>
<comment type="caution">
    <text evidence="2">The sequence shown here is derived from an EMBL/GenBank/DDBJ whole genome shotgun (WGS) entry which is preliminary data.</text>
</comment>
<accession>A0A9C7QRM7</accession>
<organism evidence="2 3">
    <name type="scientific">Serratia grimesii</name>
    <dbReference type="NCBI Taxonomy" id="82995"/>
    <lineage>
        <taxon>Bacteria</taxon>
        <taxon>Pseudomonadati</taxon>
        <taxon>Pseudomonadota</taxon>
        <taxon>Gammaproteobacteria</taxon>
        <taxon>Enterobacterales</taxon>
        <taxon>Yersiniaceae</taxon>
        <taxon>Serratia</taxon>
    </lineage>
</organism>
<reference evidence="2 3" key="1">
    <citation type="journal article" date="2018" name="Nat. Biotechnol.">
        <title>A standardized bacterial taxonomy based on genome phylogeny substantially revises the tree of life.</title>
        <authorList>
            <person name="Parks D.H."/>
            <person name="Chuvochina M."/>
            <person name="Waite D.W."/>
            <person name="Rinke C."/>
            <person name="Skarshewski A."/>
            <person name="Chaumeil P.A."/>
            <person name="Hugenholtz P."/>
        </authorList>
    </citation>
    <scope>NUCLEOTIDE SEQUENCE [LARGE SCALE GENOMIC DNA]</scope>
    <source>
        <strain evidence="2">UBA11264</strain>
    </source>
</reference>
<keyword evidence="1" id="KW-0472">Membrane</keyword>
<proteinExistence type="predicted"/>
<dbReference type="GO" id="GO:0016020">
    <property type="term" value="C:membrane"/>
    <property type="evidence" value="ECO:0007669"/>
    <property type="project" value="InterPro"/>
</dbReference>
<gene>
    <name evidence="2" type="primary">tolA</name>
    <name evidence="2" type="ORF">DHV72_03340</name>
</gene>
<dbReference type="SUPFAM" id="SSF74653">
    <property type="entry name" value="TolA/TonB C-terminal domain"/>
    <property type="match status" value="1"/>
</dbReference>